<accession>A0A072UZ71</accession>
<proteinExistence type="predicted"/>
<evidence type="ECO:0000313" key="3">
    <source>
        <dbReference type="Proteomes" id="UP000002051"/>
    </source>
</evidence>
<evidence type="ECO:0000313" key="2">
    <source>
        <dbReference type="EnsemblPlants" id="KEH31170"/>
    </source>
</evidence>
<keyword evidence="3" id="KW-1185">Reference proteome</keyword>
<dbReference type="EnsemblPlants" id="KEH31170">
    <property type="protein sequence ID" value="KEH31170"/>
    <property type="gene ID" value="MTR_4g091950"/>
</dbReference>
<reference evidence="1 3" key="2">
    <citation type="journal article" date="2014" name="BMC Genomics">
        <title>An improved genome release (version Mt4.0) for the model legume Medicago truncatula.</title>
        <authorList>
            <person name="Tang H."/>
            <person name="Krishnakumar V."/>
            <person name="Bidwell S."/>
            <person name="Rosen B."/>
            <person name="Chan A."/>
            <person name="Zhou S."/>
            <person name="Gentzbittel L."/>
            <person name="Childs K.L."/>
            <person name="Yandell M."/>
            <person name="Gundlach H."/>
            <person name="Mayer K.F."/>
            <person name="Schwartz D.C."/>
            <person name="Town C.D."/>
        </authorList>
    </citation>
    <scope>GENOME REANNOTATION</scope>
    <source>
        <strain evidence="1">A17</strain>
        <strain evidence="2 3">cv. Jemalong A17</strain>
    </source>
</reference>
<gene>
    <name evidence="1" type="ordered locus">MTR_4g091950</name>
</gene>
<dbReference type="Proteomes" id="UP000002051">
    <property type="component" value="Chromosome 4"/>
</dbReference>
<name>A0A072UZ71_MEDTR</name>
<dbReference type="HOGENOM" id="CLU_2402987_0_0_1"/>
<dbReference type="AlphaFoldDB" id="A0A072UZ71"/>
<dbReference type="EMBL" id="CM001220">
    <property type="protein sequence ID" value="KEH31170.1"/>
    <property type="molecule type" value="Genomic_DNA"/>
</dbReference>
<organism evidence="1 3">
    <name type="scientific">Medicago truncatula</name>
    <name type="common">Barrel medic</name>
    <name type="synonym">Medicago tribuloides</name>
    <dbReference type="NCBI Taxonomy" id="3880"/>
    <lineage>
        <taxon>Eukaryota</taxon>
        <taxon>Viridiplantae</taxon>
        <taxon>Streptophyta</taxon>
        <taxon>Embryophyta</taxon>
        <taxon>Tracheophyta</taxon>
        <taxon>Spermatophyta</taxon>
        <taxon>Magnoliopsida</taxon>
        <taxon>eudicotyledons</taxon>
        <taxon>Gunneridae</taxon>
        <taxon>Pentapetalae</taxon>
        <taxon>rosids</taxon>
        <taxon>fabids</taxon>
        <taxon>Fabales</taxon>
        <taxon>Fabaceae</taxon>
        <taxon>Papilionoideae</taxon>
        <taxon>50 kb inversion clade</taxon>
        <taxon>NPAAA clade</taxon>
        <taxon>Hologalegina</taxon>
        <taxon>IRL clade</taxon>
        <taxon>Trifolieae</taxon>
        <taxon>Medicago</taxon>
    </lineage>
</organism>
<sequence>MKFSYGSEHTILIVNLKNNWTSFTYISVELTKEIVSYDAITYIKKLQDEGKSLTQMLQAMEKEVQVETMDGNKLWRKMNIEKKEMEVQEINGS</sequence>
<reference evidence="1 3" key="1">
    <citation type="journal article" date="2011" name="Nature">
        <title>The Medicago genome provides insight into the evolution of rhizobial symbioses.</title>
        <authorList>
            <person name="Young N.D."/>
            <person name="Debelle F."/>
            <person name="Oldroyd G.E."/>
            <person name="Geurts R."/>
            <person name="Cannon S.B."/>
            <person name="Udvardi M.K."/>
            <person name="Benedito V.A."/>
            <person name="Mayer K.F."/>
            <person name="Gouzy J."/>
            <person name="Schoof H."/>
            <person name="Van de Peer Y."/>
            <person name="Proost S."/>
            <person name="Cook D.R."/>
            <person name="Meyers B.C."/>
            <person name="Spannagl M."/>
            <person name="Cheung F."/>
            <person name="De Mita S."/>
            <person name="Krishnakumar V."/>
            <person name="Gundlach H."/>
            <person name="Zhou S."/>
            <person name="Mudge J."/>
            <person name="Bharti A.K."/>
            <person name="Murray J.D."/>
            <person name="Naoumkina M.A."/>
            <person name="Rosen B."/>
            <person name="Silverstein K.A."/>
            <person name="Tang H."/>
            <person name="Rombauts S."/>
            <person name="Zhao P.X."/>
            <person name="Zhou P."/>
            <person name="Barbe V."/>
            <person name="Bardou P."/>
            <person name="Bechner M."/>
            <person name="Bellec A."/>
            <person name="Berger A."/>
            <person name="Berges H."/>
            <person name="Bidwell S."/>
            <person name="Bisseling T."/>
            <person name="Choisne N."/>
            <person name="Couloux A."/>
            <person name="Denny R."/>
            <person name="Deshpande S."/>
            <person name="Dai X."/>
            <person name="Doyle J.J."/>
            <person name="Dudez A.M."/>
            <person name="Farmer A.D."/>
            <person name="Fouteau S."/>
            <person name="Franken C."/>
            <person name="Gibelin C."/>
            <person name="Gish J."/>
            <person name="Goldstein S."/>
            <person name="Gonzalez A.J."/>
            <person name="Green P.J."/>
            <person name="Hallab A."/>
            <person name="Hartog M."/>
            <person name="Hua A."/>
            <person name="Humphray S.J."/>
            <person name="Jeong D.H."/>
            <person name="Jing Y."/>
            <person name="Jocker A."/>
            <person name="Kenton S.M."/>
            <person name="Kim D.J."/>
            <person name="Klee K."/>
            <person name="Lai H."/>
            <person name="Lang C."/>
            <person name="Lin S."/>
            <person name="Macmil S.L."/>
            <person name="Magdelenat G."/>
            <person name="Matthews L."/>
            <person name="McCorrison J."/>
            <person name="Monaghan E.L."/>
            <person name="Mun J.H."/>
            <person name="Najar F.Z."/>
            <person name="Nicholson C."/>
            <person name="Noirot C."/>
            <person name="O'Bleness M."/>
            <person name="Paule C.R."/>
            <person name="Poulain J."/>
            <person name="Prion F."/>
            <person name="Qin B."/>
            <person name="Qu C."/>
            <person name="Retzel E.F."/>
            <person name="Riddle C."/>
            <person name="Sallet E."/>
            <person name="Samain S."/>
            <person name="Samson N."/>
            <person name="Sanders I."/>
            <person name="Saurat O."/>
            <person name="Scarpelli C."/>
            <person name="Schiex T."/>
            <person name="Segurens B."/>
            <person name="Severin A.J."/>
            <person name="Sherrier D.J."/>
            <person name="Shi R."/>
            <person name="Sims S."/>
            <person name="Singer S.R."/>
            <person name="Sinharoy S."/>
            <person name="Sterck L."/>
            <person name="Viollet A."/>
            <person name="Wang B.B."/>
            <person name="Wang K."/>
            <person name="Wang M."/>
            <person name="Wang X."/>
            <person name="Warfsmann J."/>
            <person name="Weissenbach J."/>
            <person name="White D.D."/>
            <person name="White J.D."/>
            <person name="Wiley G.B."/>
            <person name="Wincker P."/>
            <person name="Xing Y."/>
            <person name="Yang L."/>
            <person name="Yao Z."/>
            <person name="Ying F."/>
            <person name="Zhai J."/>
            <person name="Zhou L."/>
            <person name="Zuber A."/>
            <person name="Denarie J."/>
            <person name="Dixon R.A."/>
            <person name="May G.D."/>
            <person name="Schwartz D.C."/>
            <person name="Rogers J."/>
            <person name="Quetier F."/>
            <person name="Town C.D."/>
            <person name="Roe B.A."/>
        </authorList>
    </citation>
    <scope>NUCLEOTIDE SEQUENCE [LARGE SCALE GENOMIC DNA]</scope>
    <source>
        <strain evidence="1">A17</strain>
        <strain evidence="2 3">cv. Jemalong A17</strain>
    </source>
</reference>
<protein>
    <submittedName>
        <fullName evidence="1 2">Uncharacterized protein</fullName>
    </submittedName>
</protein>
<reference evidence="2" key="3">
    <citation type="submission" date="2015-04" db="UniProtKB">
        <authorList>
            <consortium name="EnsemblPlants"/>
        </authorList>
    </citation>
    <scope>IDENTIFICATION</scope>
    <source>
        <strain evidence="2">cv. Jemalong A17</strain>
    </source>
</reference>
<evidence type="ECO:0000313" key="1">
    <source>
        <dbReference type="EMBL" id="KEH31170.1"/>
    </source>
</evidence>